<name>A0A0V1FTT9_TRIPS</name>
<protein>
    <submittedName>
        <fullName evidence="1">Uncharacterized protein</fullName>
    </submittedName>
</protein>
<sequence length="98" mass="10646">MEPFKASIDYCTLCFGVIYKKITTNNNILRLSTNNWFGLGGRCARGRLVACIVAIIIIDALASGHRSCVRPVSGLRLALAGFIKQPIIDTSLVEPNHG</sequence>
<keyword evidence="2" id="KW-1185">Reference proteome</keyword>
<accession>A0A0V1FTT9</accession>
<comment type="caution">
    <text evidence="1">The sequence shown here is derived from an EMBL/GenBank/DDBJ whole genome shotgun (WGS) entry which is preliminary data.</text>
</comment>
<reference evidence="1 2" key="1">
    <citation type="submission" date="2015-01" db="EMBL/GenBank/DDBJ databases">
        <title>Evolution of Trichinella species and genotypes.</title>
        <authorList>
            <person name="Korhonen P.K."/>
            <person name="Edoardo P."/>
            <person name="Giuseppe L.R."/>
            <person name="Gasser R.B."/>
        </authorList>
    </citation>
    <scope>NUCLEOTIDE SEQUENCE [LARGE SCALE GENOMIC DNA]</scope>
    <source>
        <strain evidence="1">ISS470</strain>
    </source>
</reference>
<proteinExistence type="predicted"/>
<dbReference type="Proteomes" id="UP000054995">
    <property type="component" value="Unassembled WGS sequence"/>
</dbReference>
<dbReference type="AlphaFoldDB" id="A0A0V1FTT9"/>
<organism evidence="1 2">
    <name type="scientific">Trichinella pseudospiralis</name>
    <name type="common">Parasitic roundworm</name>
    <dbReference type="NCBI Taxonomy" id="6337"/>
    <lineage>
        <taxon>Eukaryota</taxon>
        <taxon>Metazoa</taxon>
        <taxon>Ecdysozoa</taxon>
        <taxon>Nematoda</taxon>
        <taxon>Enoplea</taxon>
        <taxon>Dorylaimia</taxon>
        <taxon>Trichinellida</taxon>
        <taxon>Trichinellidae</taxon>
        <taxon>Trichinella</taxon>
    </lineage>
</organism>
<dbReference type="EMBL" id="JYDT01000031">
    <property type="protein sequence ID" value="KRY89434.1"/>
    <property type="molecule type" value="Genomic_DNA"/>
</dbReference>
<evidence type="ECO:0000313" key="1">
    <source>
        <dbReference type="EMBL" id="KRY89434.1"/>
    </source>
</evidence>
<gene>
    <name evidence="1" type="ORF">T4D_4176</name>
</gene>
<evidence type="ECO:0000313" key="2">
    <source>
        <dbReference type="Proteomes" id="UP000054995"/>
    </source>
</evidence>